<feature type="repeat" description="Solcar" evidence="9">
    <location>
        <begin position="156"/>
        <end position="243"/>
    </location>
</feature>
<evidence type="ECO:0000313" key="12">
    <source>
        <dbReference type="Proteomes" id="UP001149813"/>
    </source>
</evidence>
<keyword evidence="6" id="KW-1133">Transmembrane helix</keyword>
<dbReference type="GO" id="GO:0022857">
    <property type="term" value="F:transmembrane transporter activity"/>
    <property type="evidence" value="ECO:0007669"/>
    <property type="project" value="TreeGrafter"/>
</dbReference>
<dbReference type="Pfam" id="PF00153">
    <property type="entry name" value="Mito_carr"/>
    <property type="match status" value="1"/>
</dbReference>
<keyword evidence="8 9" id="KW-0472">Membrane</keyword>
<keyword evidence="12" id="KW-1185">Reference proteome</keyword>
<dbReference type="EMBL" id="JANBOJ010000146">
    <property type="protein sequence ID" value="KAJ1721831.1"/>
    <property type="molecule type" value="Genomic_DNA"/>
</dbReference>
<keyword evidence="4 9" id="KW-0812">Transmembrane</keyword>
<dbReference type="PANTHER" id="PTHR45624">
    <property type="entry name" value="MITOCHONDRIAL BASIC AMINO ACIDS TRANSPORTER-RELATED"/>
    <property type="match status" value="1"/>
</dbReference>
<evidence type="ECO:0000256" key="3">
    <source>
        <dbReference type="ARBA" id="ARBA00022448"/>
    </source>
</evidence>
<evidence type="ECO:0000256" key="6">
    <source>
        <dbReference type="ARBA" id="ARBA00022989"/>
    </source>
</evidence>
<evidence type="ECO:0008006" key="13">
    <source>
        <dbReference type="Google" id="ProtNLM"/>
    </source>
</evidence>
<dbReference type="InterPro" id="IPR018108">
    <property type="entry name" value="MCP_transmembrane"/>
</dbReference>
<comment type="caution">
    <text evidence="11">The sequence shown here is derived from an EMBL/GenBank/DDBJ whole genome shotgun (WGS) entry which is preliminary data.</text>
</comment>
<dbReference type="AlphaFoldDB" id="A0A9W7XVR8"/>
<dbReference type="GO" id="GO:0031966">
    <property type="term" value="C:mitochondrial membrane"/>
    <property type="evidence" value="ECO:0007669"/>
    <property type="project" value="UniProtKB-SubCell"/>
</dbReference>
<proteinExistence type="inferred from homology"/>
<evidence type="ECO:0000256" key="7">
    <source>
        <dbReference type="ARBA" id="ARBA00023128"/>
    </source>
</evidence>
<organism evidence="11 12">
    <name type="scientific">Coemansia erecta</name>
    <dbReference type="NCBI Taxonomy" id="147472"/>
    <lineage>
        <taxon>Eukaryota</taxon>
        <taxon>Fungi</taxon>
        <taxon>Fungi incertae sedis</taxon>
        <taxon>Zoopagomycota</taxon>
        <taxon>Kickxellomycotina</taxon>
        <taxon>Kickxellomycetes</taxon>
        <taxon>Kickxellales</taxon>
        <taxon>Kickxellaceae</taxon>
        <taxon>Coemansia</taxon>
    </lineage>
</organism>
<keyword evidence="7" id="KW-0496">Mitochondrion</keyword>
<comment type="similarity">
    <text evidence="2 10">Belongs to the mitochondrial carrier (TC 2.A.29) family.</text>
</comment>
<reference evidence="11" key="1">
    <citation type="submission" date="2022-07" db="EMBL/GenBank/DDBJ databases">
        <title>Phylogenomic reconstructions and comparative analyses of Kickxellomycotina fungi.</title>
        <authorList>
            <person name="Reynolds N.K."/>
            <person name="Stajich J.E."/>
            <person name="Barry K."/>
            <person name="Grigoriev I.V."/>
            <person name="Crous P."/>
            <person name="Smith M.E."/>
        </authorList>
    </citation>
    <scope>NUCLEOTIDE SEQUENCE</scope>
    <source>
        <strain evidence="11">NBRC 32514</strain>
    </source>
</reference>
<gene>
    <name evidence="11" type="ORF">LPJ53_003688</name>
</gene>
<evidence type="ECO:0000256" key="9">
    <source>
        <dbReference type="PROSITE-ProRule" id="PRU00282"/>
    </source>
</evidence>
<accession>A0A9W7XVR8</accession>
<evidence type="ECO:0000256" key="2">
    <source>
        <dbReference type="ARBA" id="ARBA00006375"/>
    </source>
</evidence>
<dbReference type="SUPFAM" id="SSF103506">
    <property type="entry name" value="Mitochondrial carrier"/>
    <property type="match status" value="1"/>
</dbReference>
<dbReference type="Gene3D" id="1.50.40.10">
    <property type="entry name" value="Mitochondrial carrier domain"/>
    <property type="match status" value="1"/>
</dbReference>
<keyword evidence="3 10" id="KW-0813">Transport</keyword>
<dbReference type="PANTHER" id="PTHR45624:SF26">
    <property type="entry name" value="CARRIER PROTEIN, PUTATIVE (AFU_ORTHOLOGUE AFUA_1G07710)-RELATED"/>
    <property type="match status" value="1"/>
</dbReference>
<sequence length="460" mass="50892">MNIGPPLQAREIEKDDIRSGSKEANAAQQQLTRKQAGAVGATTSAIRGILLQPLYLWYRTPLKLFRPLRVDYLATARALLPQEVLSQRVSLRGSTAGMITNAIRQRGWSFLPRYVLQPMLANWVVGFALFTTYTATLPAAYARASNQYSISSRETLPWHPPFIAGAIAGLAQSVVATPLDSLRVRFEVEDMVSGRYHSWWSFVKSQIADSGWSALYRGLKLTMIKDVAGYAGFFGLFEWIKNETIDLYRDLVRVACTADIIDSKSPEIDRLTRARVAELRRLISSEPECIEGQGWIVRNHIVILPVLLLPPVLGKPACVLFAGAIAALAYQAVDYPLEQFRALLYSEVASGEVMQQAVARHFPYSSGSSGGGIVVGGETKAPAAVRRSGRGVAQITPYRTAWKTLVDTAVREYPHPVQSNIWKRILAVRYLYRGWLGVSLRSIPAASIGLVVYELLKNSL</sequence>
<dbReference type="OrthoDB" id="3364892at2759"/>
<keyword evidence="5" id="KW-0677">Repeat</keyword>
<protein>
    <recommendedName>
        <fullName evidence="13">Mitochondrial carrier</fullName>
    </recommendedName>
</protein>
<dbReference type="InterPro" id="IPR023395">
    <property type="entry name" value="MCP_dom_sf"/>
</dbReference>
<evidence type="ECO:0000313" key="11">
    <source>
        <dbReference type="EMBL" id="KAJ1721831.1"/>
    </source>
</evidence>
<dbReference type="InterPro" id="IPR050567">
    <property type="entry name" value="Mitochondrial_Carrier"/>
</dbReference>
<name>A0A9W7XVR8_9FUNG</name>
<dbReference type="Proteomes" id="UP001149813">
    <property type="component" value="Unassembled WGS sequence"/>
</dbReference>
<evidence type="ECO:0000256" key="1">
    <source>
        <dbReference type="ARBA" id="ARBA00004225"/>
    </source>
</evidence>
<dbReference type="PROSITE" id="PS50920">
    <property type="entry name" value="SOLCAR"/>
    <property type="match status" value="1"/>
</dbReference>
<evidence type="ECO:0000256" key="4">
    <source>
        <dbReference type="ARBA" id="ARBA00022692"/>
    </source>
</evidence>
<evidence type="ECO:0000256" key="10">
    <source>
        <dbReference type="RuleBase" id="RU000488"/>
    </source>
</evidence>
<comment type="subcellular location">
    <subcellularLocation>
        <location evidence="1">Mitochondrion membrane</location>
        <topology evidence="1">Multi-pass membrane protein</topology>
    </subcellularLocation>
</comment>
<evidence type="ECO:0000256" key="5">
    <source>
        <dbReference type="ARBA" id="ARBA00022737"/>
    </source>
</evidence>
<evidence type="ECO:0000256" key="8">
    <source>
        <dbReference type="ARBA" id="ARBA00023136"/>
    </source>
</evidence>